<dbReference type="SUPFAM" id="SSF48498">
    <property type="entry name" value="Tetracyclin repressor-like, C-terminal domain"/>
    <property type="match status" value="1"/>
</dbReference>
<keyword evidence="3" id="KW-0804">Transcription</keyword>
<comment type="caution">
    <text evidence="6">The sequence shown here is derived from an EMBL/GenBank/DDBJ whole genome shotgun (WGS) entry which is preliminary data.</text>
</comment>
<organism evidence="6 7">
    <name type="scientific">Parvibaculum sedimenti</name>
    <dbReference type="NCBI Taxonomy" id="2608632"/>
    <lineage>
        <taxon>Bacteria</taxon>
        <taxon>Pseudomonadati</taxon>
        <taxon>Pseudomonadota</taxon>
        <taxon>Alphaproteobacteria</taxon>
        <taxon>Hyphomicrobiales</taxon>
        <taxon>Parvibaculaceae</taxon>
        <taxon>Parvibaculum</taxon>
    </lineage>
</organism>
<dbReference type="InterPro" id="IPR001647">
    <property type="entry name" value="HTH_TetR"/>
</dbReference>
<sequence length="194" mass="21713">MSVMEDTRDRIVASASAQIQRHGHIKTTVADVAKHCRMSPANIYRFFPTKAALIEAVSEIWLALAEDNARAIARQPSCASARVREFIVGVHEFNRDRYTRNGEVHETVVAATTERWPIVARHEKVLISIFASILEDGVRKGEFEIDDIEGTAAVMIAAMVKFHNPIMVAQYHGESLIEQANALADFMLKAIKKR</sequence>
<dbReference type="GO" id="GO:0003700">
    <property type="term" value="F:DNA-binding transcription factor activity"/>
    <property type="evidence" value="ECO:0007669"/>
    <property type="project" value="TreeGrafter"/>
</dbReference>
<protein>
    <submittedName>
        <fullName evidence="6">TetR family transcriptional regulator</fullName>
    </submittedName>
</protein>
<keyword evidence="7" id="KW-1185">Reference proteome</keyword>
<evidence type="ECO:0000259" key="5">
    <source>
        <dbReference type="PROSITE" id="PS50977"/>
    </source>
</evidence>
<dbReference type="InterPro" id="IPR050109">
    <property type="entry name" value="HTH-type_TetR-like_transc_reg"/>
</dbReference>
<dbReference type="GO" id="GO:0000976">
    <property type="term" value="F:transcription cis-regulatory region binding"/>
    <property type="evidence" value="ECO:0007669"/>
    <property type="project" value="TreeGrafter"/>
</dbReference>
<evidence type="ECO:0000256" key="3">
    <source>
        <dbReference type="ARBA" id="ARBA00023163"/>
    </source>
</evidence>
<dbReference type="Pfam" id="PF00440">
    <property type="entry name" value="TetR_N"/>
    <property type="match status" value="1"/>
</dbReference>
<name>A0A6N6VFF2_9HYPH</name>
<feature type="DNA-binding region" description="H-T-H motif" evidence="4">
    <location>
        <begin position="28"/>
        <end position="47"/>
    </location>
</feature>
<dbReference type="EMBL" id="WESC01000011">
    <property type="protein sequence ID" value="KAB7739339.1"/>
    <property type="molecule type" value="Genomic_DNA"/>
</dbReference>
<reference evidence="6 7" key="1">
    <citation type="submission" date="2019-09" db="EMBL/GenBank/DDBJ databases">
        <title>Parvibaculum sedimenti sp. nov., isolated from sediment.</title>
        <authorList>
            <person name="Wang Y."/>
        </authorList>
    </citation>
    <scope>NUCLEOTIDE SEQUENCE [LARGE SCALE GENOMIC DNA]</scope>
    <source>
        <strain evidence="6 7">HXT-9</strain>
    </source>
</reference>
<dbReference type="InterPro" id="IPR036271">
    <property type="entry name" value="Tet_transcr_reg_TetR-rel_C_sf"/>
</dbReference>
<evidence type="ECO:0000256" key="1">
    <source>
        <dbReference type="ARBA" id="ARBA00023015"/>
    </source>
</evidence>
<dbReference type="Pfam" id="PF17935">
    <property type="entry name" value="TetR_C_27"/>
    <property type="match status" value="1"/>
</dbReference>
<dbReference type="RefSeq" id="WP_152216795.1">
    <property type="nucleotide sequence ID" value="NZ_JBAQYD010000036.1"/>
</dbReference>
<dbReference type="SUPFAM" id="SSF46689">
    <property type="entry name" value="Homeodomain-like"/>
    <property type="match status" value="1"/>
</dbReference>
<feature type="domain" description="HTH tetR-type" evidence="5">
    <location>
        <begin position="5"/>
        <end position="65"/>
    </location>
</feature>
<dbReference type="InterPro" id="IPR041478">
    <property type="entry name" value="TetR_C_27"/>
</dbReference>
<evidence type="ECO:0000256" key="4">
    <source>
        <dbReference type="PROSITE-ProRule" id="PRU00335"/>
    </source>
</evidence>
<dbReference type="InterPro" id="IPR009057">
    <property type="entry name" value="Homeodomain-like_sf"/>
</dbReference>
<evidence type="ECO:0000256" key="2">
    <source>
        <dbReference type="ARBA" id="ARBA00023125"/>
    </source>
</evidence>
<proteinExistence type="predicted"/>
<gene>
    <name evidence="6" type="ORF">F2P47_12980</name>
</gene>
<keyword evidence="1" id="KW-0805">Transcription regulation</keyword>
<dbReference type="Gene3D" id="1.10.357.10">
    <property type="entry name" value="Tetracycline Repressor, domain 2"/>
    <property type="match status" value="1"/>
</dbReference>
<dbReference type="AlphaFoldDB" id="A0A6N6VFF2"/>
<dbReference type="PANTHER" id="PTHR30055">
    <property type="entry name" value="HTH-TYPE TRANSCRIPTIONAL REGULATOR RUTR"/>
    <property type="match status" value="1"/>
</dbReference>
<dbReference type="Proteomes" id="UP000468901">
    <property type="component" value="Unassembled WGS sequence"/>
</dbReference>
<accession>A0A6N6VFF2</accession>
<evidence type="ECO:0000313" key="6">
    <source>
        <dbReference type="EMBL" id="KAB7739339.1"/>
    </source>
</evidence>
<keyword evidence="2 4" id="KW-0238">DNA-binding</keyword>
<dbReference type="PROSITE" id="PS50977">
    <property type="entry name" value="HTH_TETR_2"/>
    <property type="match status" value="1"/>
</dbReference>
<evidence type="ECO:0000313" key="7">
    <source>
        <dbReference type="Proteomes" id="UP000468901"/>
    </source>
</evidence>
<dbReference type="PANTHER" id="PTHR30055:SF151">
    <property type="entry name" value="TRANSCRIPTIONAL REGULATORY PROTEIN"/>
    <property type="match status" value="1"/>
</dbReference>